<dbReference type="FunFam" id="1.20.1250.20:FF:001159">
    <property type="entry name" value="Monocarboxylate transporter, putative"/>
    <property type="match status" value="1"/>
</dbReference>
<dbReference type="InterPro" id="IPR036259">
    <property type="entry name" value="MFS_trans_sf"/>
</dbReference>
<feature type="transmembrane region" description="Helical" evidence="3">
    <location>
        <begin position="89"/>
        <end position="108"/>
    </location>
</feature>
<feature type="compositionally biased region" description="Polar residues" evidence="2">
    <location>
        <begin position="255"/>
        <end position="265"/>
    </location>
</feature>
<dbReference type="InterPro" id="IPR020846">
    <property type="entry name" value="MFS_dom"/>
</dbReference>
<dbReference type="GeneID" id="20213476"/>
<feature type="transmembrane region" description="Helical" evidence="3">
    <location>
        <begin position="386"/>
        <end position="405"/>
    </location>
</feature>
<feature type="region of interest" description="Disordered" evidence="2">
    <location>
        <begin position="238"/>
        <end position="265"/>
    </location>
</feature>
<dbReference type="InterPro" id="IPR011701">
    <property type="entry name" value="MFS"/>
</dbReference>
<keyword evidence="7" id="KW-1185">Reference proteome</keyword>
<dbReference type="CDD" id="cd17352">
    <property type="entry name" value="MFS_MCT_SLC16"/>
    <property type="match status" value="1"/>
</dbReference>
<dbReference type="PANTHER" id="PTHR11360:SF284">
    <property type="entry name" value="EG:103B4.3 PROTEIN-RELATED"/>
    <property type="match status" value="1"/>
</dbReference>
<evidence type="ECO:0000256" key="1">
    <source>
        <dbReference type="ARBA" id="ARBA00004141"/>
    </source>
</evidence>
<feature type="transmembrane region" description="Helical" evidence="3">
    <location>
        <begin position="417"/>
        <end position="442"/>
    </location>
</feature>
<reference evidence="7" key="1">
    <citation type="submission" date="2012-12" db="EMBL/GenBank/DDBJ databases">
        <authorList>
            <person name="Hellsten U."/>
            <person name="Grimwood J."/>
            <person name="Chapman J.A."/>
            <person name="Shapiro H."/>
            <person name="Aerts A."/>
            <person name="Otillar R.P."/>
            <person name="Terry A.Y."/>
            <person name="Boore J.L."/>
            <person name="Simakov O."/>
            <person name="Marletaz F."/>
            <person name="Cho S.-J."/>
            <person name="Edsinger-Gonzales E."/>
            <person name="Havlak P."/>
            <person name="Kuo D.-H."/>
            <person name="Larsson T."/>
            <person name="Lv J."/>
            <person name="Arendt D."/>
            <person name="Savage R."/>
            <person name="Osoegawa K."/>
            <person name="de Jong P."/>
            <person name="Lindberg D.R."/>
            <person name="Seaver E.C."/>
            <person name="Weisblat D.A."/>
            <person name="Putnam N.H."/>
            <person name="Grigoriev I.V."/>
            <person name="Rokhsar D.S."/>
        </authorList>
    </citation>
    <scope>NUCLEOTIDE SEQUENCE</scope>
</reference>
<name>T1FXC8_HELRO</name>
<dbReference type="RefSeq" id="XP_009009104.1">
    <property type="nucleotide sequence ID" value="XM_009010856.1"/>
</dbReference>
<dbReference type="AlphaFoldDB" id="T1FXC8"/>
<feature type="transmembrane region" description="Helical" evidence="3">
    <location>
        <begin position="20"/>
        <end position="46"/>
    </location>
</feature>
<dbReference type="HOGENOM" id="CLU_001265_59_2_1"/>
<feature type="transmembrane region" description="Helical" evidence="3">
    <location>
        <begin position="178"/>
        <end position="197"/>
    </location>
</feature>
<protein>
    <recommendedName>
        <fullName evidence="4">Major facilitator superfamily (MFS) profile domain-containing protein</fullName>
    </recommendedName>
</protein>
<gene>
    <name evidence="6" type="primary">20213476</name>
    <name evidence="5" type="ORF">HELRODRAFT_63243</name>
</gene>
<dbReference type="EMBL" id="KB095811">
    <property type="protein sequence ID" value="ESO12384.1"/>
    <property type="molecule type" value="Genomic_DNA"/>
</dbReference>
<dbReference type="PANTHER" id="PTHR11360">
    <property type="entry name" value="MONOCARBOXYLATE TRANSPORTER"/>
    <property type="match status" value="1"/>
</dbReference>
<keyword evidence="3" id="KW-1133">Transmembrane helix</keyword>
<dbReference type="Gene3D" id="1.20.1250.20">
    <property type="entry name" value="MFS general substrate transporter like domains"/>
    <property type="match status" value="2"/>
</dbReference>
<keyword evidence="3" id="KW-0812">Transmembrane</keyword>
<feature type="transmembrane region" description="Helical" evidence="3">
    <location>
        <begin position="147"/>
        <end position="166"/>
    </location>
</feature>
<dbReference type="InterPro" id="IPR050327">
    <property type="entry name" value="Proton-linked_MCT"/>
</dbReference>
<dbReference type="OMA" id="AMWHIIV"/>
<evidence type="ECO:0000256" key="3">
    <source>
        <dbReference type="SAM" id="Phobius"/>
    </source>
</evidence>
<feature type="transmembrane region" description="Helical" evidence="3">
    <location>
        <begin position="338"/>
        <end position="366"/>
    </location>
</feature>
<feature type="transmembrane region" description="Helical" evidence="3">
    <location>
        <begin position="508"/>
        <end position="527"/>
    </location>
</feature>
<dbReference type="Proteomes" id="UP000015101">
    <property type="component" value="Unassembled WGS sequence"/>
</dbReference>
<dbReference type="SUPFAM" id="SSF103473">
    <property type="entry name" value="MFS general substrate transporter"/>
    <property type="match status" value="1"/>
</dbReference>
<dbReference type="eggNOG" id="KOG2504">
    <property type="taxonomic scope" value="Eukaryota"/>
</dbReference>
<dbReference type="OrthoDB" id="6499973at2759"/>
<evidence type="ECO:0000313" key="6">
    <source>
        <dbReference type="EnsemblMetazoa" id="HelroP63243"/>
    </source>
</evidence>
<dbReference type="GO" id="GO:0008028">
    <property type="term" value="F:monocarboxylic acid transmembrane transporter activity"/>
    <property type="evidence" value="ECO:0000318"/>
    <property type="project" value="GO_Central"/>
</dbReference>
<dbReference type="GO" id="GO:0015718">
    <property type="term" value="P:monocarboxylic acid transport"/>
    <property type="evidence" value="ECO:0000318"/>
    <property type="project" value="GO_Central"/>
</dbReference>
<reference evidence="5 7" key="2">
    <citation type="journal article" date="2013" name="Nature">
        <title>Insights into bilaterian evolution from three spiralian genomes.</title>
        <authorList>
            <person name="Simakov O."/>
            <person name="Marletaz F."/>
            <person name="Cho S.J."/>
            <person name="Edsinger-Gonzales E."/>
            <person name="Havlak P."/>
            <person name="Hellsten U."/>
            <person name="Kuo D.H."/>
            <person name="Larsson T."/>
            <person name="Lv J."/>
            <person name="Arendt D."/>
            <person name="Savage R."/>
            <person name="Osoegawa K."/>
            <person name="de Jong P."/>
            <person name="Grimwood J."/>
            <person name="Chapman J.A."/>
            <person name="Shapiro H."/>
            <person name="Aerts A."/>
            <person name="Otillar R.P."/>
            <person name="Terry A.Y."/>
            <person name="Boore J.L."/>
            <person name="Grigoriev I.V."/>
            <person name="Lindberg D.R."/>
            <person name="Seaver E.C."/>
            <person name="Weisblat D.A."/>
            <person name="Putnam N.H."/>
            <person name="Rokhsar D.S."/>
        </authorList>
    </citation>
    <scope>NUCLEOTIDE SEQUENCE</scope>
</reference>
<dbReference type="CTD" id="20213476"/>
<accession>T1FXC8</accession>
<feature type="transmembrane region" description="Helical" evidence="3">
    <location>
        <begin position="477"/>
        <end position="496"/>
    </location>
</feature>
<dbReference type="GO" id="GO:0005886">
    <property type="term" value="C:plasma membrane"/>
    <property type="evidence" value="ECO:0000318"/>
    <property type="project" value="GO_Central"/>
</dbReference>
<reference evidence="6" key="3">
    <citation type="submission" date="2015-06" db="UniProtKB">
        <authorList>
            <consortium name="EnsemblMetazoa"/>
        </authorList>
    </citation>
    <scope>IDENTIFICATION</scope>
</reference>
<feature type="transmembrane region" description="Helical" evidence="3">
    <location>
        <begin position="58"/>
        <end position="82"/>
    </location>
</feature>
<feature type="transmembrane region" description="Helical" evidence="3">
    <location>
        <begin position="114"/>
        <end position="140"/>
    </location>
</feature>
<dbReference type="KEGG" id="hro:HELRODRAFT_63243"/>
<proteinExistence type="predicted"/>
<dbReference type="EnsemblMetazoa" id="HelroT63243">
    <property type="protein sequence ID" value="HelroP63243"/>
    <property type="gene ID" value="HelroG63243"/>
</dbReference>
<dbReference type="Pfam" id="PF07690">
    <property type="entry name" value="MFS_1"/>
    <property type="match status" value="2"/>
</dbReference>
<dbReference type="FunCoup" id="T1FXC8">
    <property type="interactions" value="4"/>
</dbReference>
<organism evidence="6 7">
    <name type="scientific">Helobdella robusta</name>
    <name type="common">Californian leech</name>
    <dbReference type="NCBI Taxonomy" id="6412"/>
    <lineage>
        <taxon>Eukaryota</taxon>
        <taxon>Metazoa</taxon>
        <taxon>Spiralia</taxon>
        <taxon>Lophotrochozoa</taxon>
        <taxon>Annelida</taxon>
        <taxon>Clitellata</taxon>
        <taxon>Hirudinea</taxon>
        <taxon>Rhynchobdellida</taxon>
        <taxon>Glossiphoniidae</taxon>
        <taxon>Helobdella</taxon>
    </lineage>
</organism>
<evidence type="ECO:0000313" key="7">
    <source>
        <dbReference type="Proteomes" id="UP000015101"/>
    </source>
</evidence>
<evidence type="ECO:0000256" key="2">
    <source>
        <dbReference type="SAM" id="MobiDB-lite"/>
    </source>
</evidence>
<feature type="transmembrane region" description="Helical" evidence="3">
    <location>
        <begin position="448"/>
        <end position="470"/>
    </location>
</feature>
<dbReference type="EMBL" id="AMQM01000154">
    <property type="status" value="NOT_ANNOTATED_CDS"/>
    <property type="molecule type" value="Genomic_DNA"/>
</dbReference>
<comment type="subcellular location">
    <subcellularLocation>
        <location evidence="1">Membrane</location>
        <topology evidence="1">Multi-pass membrane protein</topology>
    </subcellularLocation>
</comment>
<dbReference type="PROSITE" id="PS50850">
    <property type="entry name" value="MFS"/>
    <property type="match status" value="1"/>
</dbReference>
<keyword evidence="3" id="KW-0472">Membrane</keyword>
<evidence type="ECO:0000259" key="4">
    <source>
        <dbReference type="PROSITE" id="PS50850"/>
    </source>
</evidence>
<sequence>MTGVVLESNSASMKPPDGGWGWVVCFASFMIHVLADGISFSFGIFVEEFGEYFECGKGSIGMLGSLMLGVTWSTGPIASILTNKYGCRMVTIVGSIIAFLGFIMSLFASNIYFMFFSFGIVSGIGIGLAYLPAIVAVSFWFEEKRSLATGLAVCGAGVGTFIFAPFTHILITEYGWKGTVLIDSAILLNCVIFGALFRPVKLIPVTTEPTIEEELMDINPTSIVNVISDVKTRSSLLDVSKSESDQQHHRRRVQSESQSNNKTHPVSNVNAIRKDALYNASLLNIPLYRENRKEYTKSMTSVNAPDLETVTENGDCSICSCLSKETRKECKEMLDIKLLYDVSFLLFCISNFLTSVGFGVPLFFLVDRGMDQDWAKDGDQQAHRKQLSLLISIVGILNTVGRIFFGWLADRKFVNRLMLYNTVLVLCGLFTIASSLCTNFALMSLYAGSFGLLIGVYVCLTPVVLVDLLGLEKLSNAFGVVLLFQGIGGVVGPPLAGYIYDRTNNYDHSFYFVGVAILISGLMLYPIPCIRKKWGPKDTAKDITLGKLPTNVTSGNDIVALTKNDQIA</sequence>
<evidence type="ECO:0000313" key="5">
    <source>
        <dbReference type="EMBL" id="ESO12384.1"/>
    </source>
</evidence>
<feature type="domain" description="Major facilitator superfamily (MFS) profile" evidence="4">
    <location>
        <begin position="1"/>
        <end position="532"/>
    </location>
</feature>
<dbReference type="InParanoid" id="T1FXC8"/>